<dbReference type="InterPro" id="IPR007934">
    <property type="entry name" value="AbfB_ABD"/>
</dbReference>
<proteinExistence type="predicted"/>
<protein>
    <recommendedName>
        <fullName evidence="2">Alpha-L-arabinofuranosidase B arabinose-binding domain-containing protein</fullName>
    </recommendedName>
</protein>
<evidence type="ECO:0000256" key="1">
    <source>
        <dbReference type="SAM" id="MobiDB-lite"/>
    </source>
</evidence>
<dbReference type="Pfam" id="PF05270">
    <property type="entry name" value="AbfB"/>
    <property type="match status" value="1"/>
</dbReference>
<dbReference type="RefSeq" id="WP_344386979.1">
    <property type="nucleotide sequence ID" value="NZ_BAAASJ010000003.1"/>
</dbReference>
<name>A0ABP6CNY1_9ACTN</name>
<dbReference type="Gene3D" id="2.80.10.50">
    <property type="match status" value="1"/>
</dbReference>
<dbReference type="CDD" id="cd23399">
    <property type="entry name" value="beta-trefoil_ABD_ABFB"/>
    <property type="match status" value="1"/>
</dbReference>
<feature type="compositionally biased region" description="Polar residues" evidence="1">
    <location>
        <begin position="88"/>
        <end position="100"/>
    </location>
</feature>
<dbReference type="EMBL" id="BAAASJ010000003">
    <property type="protein sequence ID" value="GAA2620411.1"/>
    <property type="molecule type" value="Genomic_DNA"/>
</dbReference>
<feature type="region of interest" description="Disordered" evidence="1">
    <location>
        <begin position="1"/>
        <end position="57"/>
    </location>
</feature>
<gene>
    <name evidence="3" type="ORF">GCM10010307_03660</name>
</gene>
<comment type="caution">
    <text evidence="3">The sequence shown here is derived from an EMBL/GenBank/DDBJ whole genome shotgun (WGS) entry which is preliminary data.</text>
</comment>
<evidence type="ECO:0000259" key="2">
    <source>
        <dbReference type="Pfam" id="PF05270"/>
    </source>
</evidence>
<dbReference type="InterPro" id="IPR036195">
    <property type="entry name" value="AbfB_ABD_sf"/>
</dbReference>
<organism evidence="3 4">
    <name type="scientific">Streptomyces vastus</name>
    <dbReference type="NCBI Taxonomy" id="285451"/>
    <lineage>
        <taxon>Bacteria</taxon>
        <taxon>Bacillati</taxon>
        <taxon>Actinomycetota</taxon>
        <taxon>Actinomycetes</taxon>
        <taxon>Kitasatosporales</taxon>
        <taxon>Streptomycetaceae</taxon>
        <taxon>Streptomyces</taxon>
    </lineage>
</organism>
<keyword evidence="4" id="KW-1185">Reference proteome</keyword>
<dbReference type="Proteomes" id="UP001500151">
    <property type="component" value="Unassembled WGS sequence"/>
</dbReference>
<evidence type="ECO:0000313" key="3">
    <source>
        <dbReference type="EMBL" id="GAA2620411.1"/>
    </source>
</evidence>
<accession>A0ABP6CNY1</accession>
<sequence>MPDSKPGPGPDQPAPEPKGAQSRPPRAAAKTAHSQLPTEQPPKVWETGEDLDGGRIPGTRRLYLAGVLAVAVLASTVTAIAILDQTEGKGSQEPQTTSAAQPVVPGYTPEGPTTEPSGKSGLSSPQPSPEEDASSDDKDGPDSSEAQQRGSEPIPEPSKPPASSKAPAKPPASSRKSVQAVNYPDRYWHFSDGTGRLDQVNSGSSDETRRDSTFKLVPGLADSRCVSFSTSDGSYVRHREFRLRTDRHDGSELFKKDATFCPRPSSYAGAVMLEAVNYPGRFLRHRNFQLRLDPYDHSNLYRADSAFRLVEGLS</sequence>
<feature type="compositionally biased region" description="Low complexity" evidence="1">
    <location>
        <begin position="102"/>
        <end position="116"/>
    </location>
</feature>
<evidence type="ECO:0000313" key="4">
    <source>
        <dbReference type="Proteomes" id="UP001500151"/>
    </source>
</evidence>
<feature type="region of interest" description="Disordered" evidence="1">
    <location>
        <begin position="86"/>
        <end position="210"/>
    </location>
</feature>
<feature type="compositionally biased region" description="Pro residues" evidence="1">
    <location>
        <begin position="1"/>
        <end position="16"/>
    </location>
</feature>
<reference evidence="4" key="1">
    <citation type="journal article" date="2019" name="Int. J. Syst. Evol. Microbiol.">
        <title>The Global Catalogue of Microorganisms (GCM) 10K type strain sequencing project: providing services to taxonomists for standard genome sequencing and annotation.</title>
        <authorList>
            <consortium name="The Broad Institute Genomics Platform"/>
            <consortium name="The Broad Institute Genome Sequencing Center for Infectious Disease"/>
            <person name="Wu L."/>
            <person name="Ma J."/>
        </authorList>
    </citation>
    <scope>NUCLEOTIDE SEQUENCE [LARGE SCALE GENOMIC DNA]</scope>
    <source>
        <strain evidence="4">JCM 4524</strain>
    </source>
</reference>
<dbReference type="SUPFAM" id="SSF110221">
    <property type="entry name" value="AbfB domain"/>
    <property type="match status" value="1"/>
</dbReference>
<feature type="compositionally biased region" description="Low complexity" evidence="1">
    <location>
        <begin position="161"/>
        <end position="177"/>
    </location>
</feature>
<feature type="domain" description="Alpha-L-arabinofuranosidase B arabinose-binding" evidence="2">
    <location>
        <begin position="177"/>
        <end position="308"/>
    </location>
</feature>